<dbReference type="InterPro" id="IPR000795">
    <property type="entry name" value="T_Tr_GTP-bd_dom"/>
</dbReference>
<feature type="compositionally biased region" description="Polar residues" evidence="1">
    <location>
        <begin position="108"/>
        <end position="125"/>
    </location>
</feature>
<feature type="region of interest" description="Disordered" evidence="1">
    <location>
        <begin position="1"/>
        <end position="51"/>
    </location>
</feature>
<dbReference type="PANTHER" id="PTHR43721">
    <property type="entry name" value="ELONGATION FACTOR TU-RELATED"/>
    <property type="match status" value="1"/>
</dbReference>
<feature type="region of interest" description="Disordered" evidence="1">
    <location>
        <begin position="621"/>
        <end position="656"/>
    </location>
</feature>
<name>A0A9P4PFF5_9PLEO</name>
<dbReference type="InterPro" id="IPR050055">
    <property type="entry name" value="EF-Tu_GTPase"/>
</dbReference>
<evidence type="ECO:0000313" key="4">
    <source>
        <dbReference type="Proteomes" id="UP000799764"/>
    </source>
</evidence>
<dbReference type="EMBL" id="MU001501">
    <property type="protein sequence ID" value="KAF2444055.1"/>
    <property type="molecule type" value="Genomic_DNA"/>
</dbReference>
<feature type="domain" description="Tr-type G" evidence="2">
    <location>
        <begin position="292"/>
        <end position="554"/>
    </location>
</feature>
<dbReference type="AlphaFoldDB" id="A0A9P4PFF5"/>
<comment type="caution">
    <text evidence="3">The sequence shown here is derived from an EMBL/GenBank/DDBJ whole genome shotgun (WGS) entry which is preliminary data.</text>
</comment>
<gene>
    <name evidence="3" type="ORF">P171DRAFT_432139</name>
</gene>
<feature type="region of interest" description="Disordered" evidence="1">
    <location>
        <begin position="91"/>
        <end position="125"/>
    </location>
</feature>
<keyword evidence="4" id="KW-1185">Reference proteome</keyword>
<dbReference type="Pfam" id="PF00009">
    <property type="entry name" value="GTP_EFTU"/>
    <property type="match status" value="1"/>
</dbReference>
<reference evidence="3" key="1">
    <citation type="journal article" date="2020" name="Stud. Mycol.">
        <title>101 Dothideomycetes genomes: a test case for predicting lifestyles and emergence of pathogens.</title>
        <authorList>
            <person name="Haridas S."/>
            <person name="Albert R."/>
            <person name="Binder M."/>
            <person name="Bloem J."/>
            <person name="Labutti K."/>
            <person name="Salamov A."/>
            <person name="Andreopoulos B."/>
            <person name="Baker S."/>
            <person name="Barry K."/>
            <person name="Bills G."/>
            <person name="Bluhm B."/>
            <person name="Cannon C."/>
            <person name="Castanera R."/>
            <person name="Culley D."/>
            <person name="Daum C."/>
            <person name="Ezra D."/>
            <person name="Gonzalez J."/>
            <person name="Henrissat B."/>
            <person name="Kuo A."/>
            <person name="Liang C."/>
            <person name="Lipzen A."/>
            <person name="Lutzoni F."/>
            <person name="Magnuson J."/>
            <person name="Mondo S."/>
            <person name="Nolan M."/>
            <person name="Ohm R."/>
            <person name="Pangilinan J."/>
            <person name="Park H.-J."/>
            <person name="Ramirez L."/>
            <person name="Alfaro M."/>
            <person name="Sun H."/>
            <person name="Tritt A."/>
            <person name="Yoshinaga Y."/>
            <person name="Zwiers L.-H."/>
            <person name="Turgeon B."/>
            <person name="Goodwin S."/>
            <person name="Spatafora J."/>
            <person name="Crous P."/>
            <person name="Grigoriev I."/>
        </authorList>
    </citation>
    <scope>NUCLEOTIDE SEQUENCE</scope>
    <source>
        <strain evidence="3">CBS 690.94</strain>
    </source>
</reference>
<proteinExistence type="predicted"/>
<dbReference type="PANTHER" id="PTHR43721:SF30">
    <property type="entry name" value="TR-TYPE G DOMAIN-CONTAINING PROTEIN"/>
    <property type="match status" value="1"/>
</dbReference>
<evidence type="ECO:0000313" key="3">
    <source>
        <dbReference type="EMBL" id="KAF2444055.1"/>
    </source>
</evidence>
<evidence type="ECO:0000256" key="1">
    <source>
        <dbReference type="SAM" id="MobiDB-lite"/>
    </source>
</evidence>
<feature type="compositionally biased region" description="Polar residues" evidence="1">
    <location>
        <begin position="633"/>
        <end position="643"/>
    </location>
</feature>
<accession>A0A9P4PFF5</accession>
<dbReference type="SUPFAM" id="SSF52540">
    <property type="entry name" value="P-loop containing nucleoside triphosphate hydrolases"/>
    <property type="match status" value="1"/>
</dbReference>
<evidence type="ECO:0000259" key="2">
    <source>
        <dbReference type="Pfam" id="PF00009"/>
    </source>
</evidence>
<protein>
    <recommendedName>
        <fullName evidence="2">Tr-type G domain-containing protein</fullName>
    </recommendedName>
</protein>
<dbReference type="OrthoDB" id="5342685at2759"/>
<dbReference type="GO" id="GO:0005525">
    <property type="term" value="F:GTP binding"/>
    <property type="evidence" value="ECO:0007669"/>
    <property type="project" value="InterPro"/>
</dbReference>
<sequence>MASIFTFDPDPPRVSSPWARATPPPEAQPRPELTQKPNSVGPILISKKRKDDDSLSTLDYSAITRLEAEPQEGPTEYKLHLLLRKRRSFTSTSAGGHLSGSLRRNDSYAPSKQSAHSLLTNTLPPLGVTQSRQHRLEQLTTQMLWRLQQSCPHHGSSSTAGVQLQFPDEANLAGPVTPQRLYPGLEESKGALYEIGVADDGELVGLAEDEMEESLNNLRAMAASLGCRVDVVRMLAVGDCEWVEGGISRQSKLLVAEAYVHPDHVLVQQDLEGENDQNSRATVHASLPQLRISLTGATMSGKSSLLGTLSTGTLDNGRGKSRLSLLKHRHEIESGITSSITQELIGYGDLLDPDGNRSLSQIINYGCTDISSWTDIHASAESLSAGKLVFLTDSAGHPRFRRTTVRGLVGWDPHYTLLCIPADNVEDGPCAGSRENLASAADVDLSGELLRLCLSLELPLLIVITKYDLAKKAGLKSVLTRVLSTLKDAGRTGRIIADPSTPPLNASLETISTAEVSEAEGVSQAFETTPLATVPIVLTSALSGTGLRKLHALLRTLPVPTAATPHPIPHKRLFHVEDVYTTHSGRNDADKPTIVGGHLSLGELNIGDELLLGPYPIDLSADDSDSGSGMPSVRNSPVPTSRSYPGALQKRSTAHLHTRTGSSALFEWRSVRVTSLRNLRLPVSTLYSGQVGTVGLVPIHAPISRPAITRIRKGMVLSNQNPKAHKTIAVQFSGPQAESAKALTVGSGVVVFFASVRAPSKVLSVTPTPSTIEATALHGDNAGPEDEGWFGFDEDSASDLGDGAGGDGATHTAVTTIVQFQFIGGRELVEDGVKVLVMPGGGPGLSGSIERGEKGLAGLEGFVGRVVDESM</sequence>
<organism evidence="3 4">
    <name type="scientific">Karstenula rhodostoma CBS 690.94</name>
    <dbReference type="NCBI Taxonomy" id="1392251"/>
    <lineage>
        <taxon>Eukaryota</taxon>
        <taxon>Fungi</taxon>
        <taxon>Dikarya</taxon>
        <taxon>Ascomycota</taxon>
        <taxon>Pezizomycotina</taxon>
        <taxon>Dothideomycetes</taxon>
        <taxon>Pleosporomycetidae</taxon>
        <taxon>Pleosporales</taxon>
        <taxon>Massarineae</taxon>
        <taxon>Didymosphaeriaceae</taxon>
        <taxon>Karstenula</taxon>
    </lineage>
</organism>
<dbReference type="GO" id="GO:0003924">
    <property type="term" value="F:GTPase activity"/>
    <property type="evidence" value="ECO:0007669"/>
    <property type="project" value="InterPro"/>
</dbReference>
<dbReference type="InterPro" id="IPR027417">
    <property type="entry name" value="P-loop_NTPase"/>
</dbReference>
<dbReference type="GO" id="GO:0003746">
    <property type="term" value="F:translation elongation factor activity"/>
    <property type="evidence" value="ECO:0007669"/>
    <property type="project" value="TreeGrafter"/>
</dbReference>
<dbReference type="Proteomes" id="UP000799764">
    <property type="component" value="Unassembled WGS sequence"/>
</dbReference>
<dbReference type="Gene3D" id="3.40.50.300">
    <property type="entry name" value="P-loop containing nucleotide triphosphate hydrolases"/>
    <property type="match status" value="1"/>
</dbReference>